<sequence length="159" mass="18648">MKIPHNIQEFVRNRANFRCEYCHYPEFLSTSPLTIDHIKPQSLGGEDHVDNLALACRRCNERHYNFTVGTDPETEQKVPLFNPRQQQWAEHFIWSADSTKIIGITPTGRATCNRLDLNDERRRDRFIQKSRQLWVQGGFHPNREDPCQESSSLPRNQSL</sequence>
<dbReference type="GO" id="GO:0003676">
    <property type="term" value="F:nucleic acid binding"/>
    <property type="evidence" value="ECO:0007669"/>
    <property type="project" value="InterPro"/>
</dbReference>
<name>A0A8J6XM18_9CYAN</name>
<accession>A0A8J6XM18</accession>
<dbReference type="GO" id="GO:0008270">
    <property type="term" value="F:zinc ion binding"/>
    <property type="evidence" value="ECO:0007669"/>
    <property type="project" value="InterPro"/>
</dbReference>
<keyword evidence="3" id="KW-0540">Nuclease</keyword>
<dbReference type="SMART" id="SM00507">
    <property type="entry name" value="HNHc"/>
    <property type="match status" value="1"/>
</dbReference>
<dbReference type="InterPro" id="IPR002711">
    <property type="entry name" value="HNH"/>
</dbReference>
<feature type="domain" description="HNH nuclease" evidence="2">
    <location>
        <begin position="6"/>
        <end position="61"/>
    </location>
</feature>
<feature type="region of interest" description="Disordered" evidence="1">
    <location>
        <begin position="137"/>
        <end position="159"/>
    </location>
</feature>
<feature type="compositionally biased region" description="Polar residues" evidence="1">
    <location>
        <begin position="148"/>
        <end position="159"/>
    </location>
</feature>
<evidence type="ECO:0000313" key="4">
    <source>
        <dbReference type="Proteomes" id="UP000629098"/>
    </source>
</evidence>
<dbReference type="InterPro" id="IPR052892">
    <property type="entry name" value="NA-targeting_endonuclease"/>
</dbReference>
<evidence type="ECO:0000256" key="1">
    <source>
        <dbReference type="SAM" id="MobiDB-lite"/>
    </source>
</evidence>
<dbReference type="PANTHER" id="PTHR33877:SF1">
    <property type="entry name" value="TYPE IV METHYL-DIRECTED RESTRICTION ENZYME ECOKMCRA"/>
    <property type="match status" value="1"/>
</dbReference>
<evidence type="ECO:0000313" key="3">
    <source>
        <dbReference type="EMBL" id="MBD2778929.1"/>
    </source>
</evidence>
<dbReference type="AlphaFoldDB" id="A0A8J6XM18"/>
<keyword evidence="3" id="KW-0255">Endonuclease</keyword>
<comment type="caution">
    <text evidence="3">The sequence shown here is derived from an EMBL/GenBank/DDBJ whole genome shotgun (WGS) entry which is preliminary data.</text>
</comment>
<protein>
    <submittedName>
        <fullName evidence="3">HNH endonuclease</fullName>
    </submittedName>
</protein>
<dbReference type="Gene3D" id="1.10.30.50">
    <property type="match status" value="1"/>
</dbReference>
<organism evidence="3 4">
    <name type="scientific">Iningainema tapete BLCC-T55</name>
    <dbReference type="NCBI Taxonomy" id="2748662"/>
    <lineage>
        <taxon>Bacteria</taxon>
        <taxon>Bacillati</taxon>
        <taxon>Cyanobacteriota</taxon>
        <taxon>Cyanophyceae</taxon>
        <taxon>Nostocales</taxon>
        <taxon>Scytonemataceae</taxon>
        <taxon>Iningainema tapete</taxon>
    </lineage>
</organism>
<keyword evidence="4" id="KW-1185">Reference proteome</keyword>
<gene>
    <name evidence="3" type="ORF">ICL16_44525</name>
</gene>
<dbReference type="EMBL" id="JACXAE010000134">
    <property type="protein sequence ID" value="MBD2778929.1"/>
    <property type="molecule type" value="Genomic_DNA"/>
</dbReference>
<dbReference type="RefSeq" id="WP_190839165.1">
    <property type="nucleotide sequence ID" value="NZ_CAWPPI010000134.1"/>
</dbReference>
<proteinExistence type="predicted"/>
<reference evidence="3" key="1">
    <citation type="submission" date="2020-09" db="EMBL/GenBank/DDBJ databases">
        <title>Iningainema tapete sp. nov. (Scytonemataceae, Cyanobacteria) from greenhouses in central Florida (USA) produces two types of nodularin with biosynthetic potential for microcystin-LR and anabaenopeptins.</title>
        <authorList>
            <person name="Berthold D.E."/>
            <person name="Lefler F.W."/>
            <person name="Huang I.-S."/>
            <person name="Abdulla H."/>
            <person name="Zimba P.V."/>
            <person name="Laughinghouse H.D. IV."/>
        </authorList>
    </citation>
    <scope>NUCLEOTIDE SEQUENCE</scope>
    <source>
        <strain evidence="3">BLCCT55</strain>
    </source>
</reference>
<dbReference type="InterPro" id="IPR003615">
    <property type="entry name" value="HNH_nuc"/>
</dbReference>
<keyword evidence="3" id="KW-0378">Hydrolase</keyword>
<dbReference type="GO" id="GO:0004519">
    <property type="term" value="F:endonuclease activity"/>
    <property type="evidence" value="ECO:0007669"/>
    <property type="project" value="UniProtKB-KW"/>
</dbReference>
<dbReference type="CDD" id="cd00085">
    <property type="entry name" value="HNHc"/>
    <property type="match status" value="1"/>
</dbReference>
<dbReference type="Pfam" id="PF01844">
    <property type="entry name" value="HNH"/>
    <property type="match status" value="1"/>
</dbReference>
<evidence type="ECO:0000259" key="2">
    <source>
        <dbReference type="SMART" id="SM00507"/>
    </source>
</evidence>
<dbReference type="PANTHER" id="PTHR33877">
    <property type="entry name" value="SLL1193 PROTEIN"/>
    <property type="match status" value="1"/>
</dbReference>
<dbReference type="Proteomes" id="UP000629098">
    <property type="component" value="Unassembled WGS sequence"/>
</dbReference>